<dbReference type="AlphaFoldDB" id="A0A1R3KPC7"/>
<feature type="compositionally biased region" description="Polar residues" evidence="1">
    <location>
        <begin position="56"/>
        <end position="71"/>
    </location>
</feature>
<dbReference type="PANTHER" id="PTHR35218:SF9">
    <property type="entry name" value="ENDONUCLEASE_EXONUCLEASE_PHOSPHATASE DOMAIN-CONTAINING PROTEIN"/>
    <property type="match status" value="1"/>
</dbReference>
<dbReference type="Proteomes" id="UP000187203">
    <property type="component" value="Unassembled WGS sequence"/>
</dbReference>
<reference evidence="3" key="1">
    <citation type="submission" date="2013-09" db="EMBL/GenBank/DDBJ databases">
        <title>Corchorus olitorius genome sequencing.</title>
        <authorList>
            <person name="Alam M."/>
            <person name="Haque M.S."/>
            <person name="Islam M.S."/>
            <person name="Emdad E.M."/>
            <person name="Islam M.M."/>
            <person name="Ahmed B."/>
            <person name="Halim A."/>
            <person name="Hossen Q.M.M."/>
            <person name="Hossain M.Z."/>
            <person name="Ahmed R."/>
            <person name="Khan M.M."/>
            <person name="Islam R."/>
            <person name="Rashid M.M."/>
            <person name="Khan S.A."/>
            <person name="Rahman M.S."/>
            <person name="Alam M."/>
            <person name="Yahiya A.S."/>
            <person name="Khan M.S."/>
            <person name="Azam M.S."/>
            <person name="Haque T."/>
            <person name="Lashkar M.Z.H."/>
            <person name="Akhand A.I."/>
            <person name="Morshed G."/>
            <person name="Roy S."/>
            <person name="Uddin K.S."/>
            <person name="Rabeya T."/>
            <person name="Hossain A.S."/>
            <person name="Chowdhury A."/>
            <person name="Snigdha A.R."/>
            <person name="Mortoza M.S."/>
            <person name="Matin S.A."/>
            <person name="Hoque S.M.E."/>
            <person name="Islam M.K."/>
            <person name="Roy D.K."/>
            <person name="Haider R."/>
            <person name="Moosa M.M."/>
            <person name="Elias S.M."/>
            <person name="Hasan A.M."/>
            <person name="Jahan S."/>
            <person name="Shafiuddin M."/>
            <person name="Mahmood N."/>
            <person name="Shommy N.S."/>
        </authorList>
    </citation>
    <scope>NUCLEOTIDE SEQUENCE [LARGE SCALE GENOMIC DNA]</scope>
    <source>
        <strain evidence="3">cv. O-4</strain>
    </source>
</reference>
<dbReference type="SUPFAM" id="SSF56219">
    <property type="entry name" value="DNase I-like"/>
    <property type="match status" value="1"/>
</dbReference>
<dbReference type="EMBL" id="AWUE01012589">
    <property type="protein sequence ID" value="OMP08858.1"/>
    <property type="molecule type" value="Genomic_DNA"/>
</dbReference>
<comment type="caution">
    <text evidence="2">The sequence shown here is derived from an EMBL/GenBank/DDBJ whole genome shotgun (WGS) entry which is preliminary data.</text>
</comment>
<dbReference type="PANTHER" id="PTHR35218">
    <property type="entry name" value="RNASE H DOMAIN-CONTAINING PROTEIN"/>
    <property type="match status" value="1"/>
</dbReference>
<sequence>MDPCNPPPISNSPAPTHLSPLLPPNNSLPHYEPLSDPTTITFTNFLSRFLSAFPTTTEHLGTTNPNSTTCRITDLPSPTATPSTPSPSTQLPQQHSSTDPTKTTSSHASSPSTPPIPFSTTGEDSLYDLNTTHLALYQFKSPPINKRSMHEPIFHESGSASRPTSGIASEIFVPQYTDQMICILAWNCRGAGRPHLLPELRQLMQMHCLHILIIMETRISDARAEHISSQLPLKGRAVAASMGRADRIWMLWNDDLIQLRAFTIFPRVITAEFTALHEAEDFHISTLYNHP</sequence>
<feature type="compositionally biased region" description="Pro residues" evidence="1">
    <location>
        <begin position="1"/>
        <end position="10"/>
    </location>
</feature>
<feature type="region of interest" description="Disordered" evidence="1">
    <location>
        <begin position="56"/>
        <end position="123"/>
    </location>
</feature>
<evidence type="ECO:0000313" key="3">
    <source>
        <dbReference type="Proteomes" id="UP000187203"/>
    </source>
</evidence>
<dbReference type="InterPro" id="IPR036691">
    <property type="entry name" value="Endo/exonu/phosph_ase_sf"/>
</dbReference>
<keyword evidence="3" id="KW-1185">Reference proteome</keyword>
<gene>
    <name evidence="2" type="ORF">COLO4_06048</name>
</gene>
<evidence type="ECO:0008006" key="4">
    <source>
        <dbReference type="Google" id="ProtNLM"/>
    </source>
</evidence>
<accession>A0A1R3KPC7</accession>
<name>A0A1R3KPC7_9ROSI</name>
<feature type="compositionally biased region" description="Low complexity" evidence="1">
    <location>
        <begin position="18"/>
        <end position="29"/>
    </location>
</feature>
<feature type="compositionally biased region" description="Low complexity" evidence="1">
    <location>
        <begin position="73"/>
        <end position="111"/>
    </location>
</feature>
<organism evidence="2 3">
    <name type="scientific">Corchorus olitorius</name>
    <dbReference type="NCBI Taxonomy" id="93759"/>
    <lineage>
        <taxon>Eukaryota</taxon>
        <taxon>Viridiplantae</taxon>
        <taxon>Streptophyta</taxon>
        <taxon>Embryophyta</taxon>
        <taxon>Tracheophyta</taxon>
        <taxon>Spermatophyta</taxon>
        <taxon>Magnoliopsida</taxon>
        <taxon>eudicotyledons</taxon>
        <taxon>Gunneridae</taxon>
        <taxon>Pentapetalae</taxon>
        <taxon>rosids</taxon>
        <taxon>malvids</taxon>
        <taxon>Malvales</taxon>
        <taxon>Malvaceae</taxon>
        <taxon>Grewioideae</taxon>
        <taxon>Apeibeae</taxon>
        <taxon>Corchorus</taxon>
    </lineage>
</organism>
<protein>
    <recommendedName>
        <fullName evidence="4">Endonuclease/exonuclease/phosphatase</fullName>
    </recommendedName>
</protein>
<proteinExistence type="predicted"/>
<evidence type="ECO:0000313" key="2">
    <source>
        <dbReference type="EMBL" id="OMP08858.1"/>
    </source>
</evidence>
<evidence type="ECO:0000256" key="1">
    <source>
        <dbReference type="SAM" id="MobiDB-lite"/>
    </source>
</evidence>
<feature type="region of interest" description="Disordered" evidence="1">
    <location>
        <begin position="1"/>
        <end position="32"/>
    </location>
</feature>